<organism evidence="3 4">
    <name type="scientific">Stappia taiwanensis</name>
    <dbReference type="NCBI Taxonomy" id="992267"/>
    <lineage>
        <taxon>Bacteria</taxon>
        <taxon>Pseudomonadati</taxon>
        <taxon>Pseudomonadota</taxon>
        <taxon>Alphaproteobacteria</taxon>
        <taxon>Hyphomicrobiales</taxon>
        <taxon>Stappiaceae</taxon>
        <taxon>Stappia</taxon>
    </lineage>
</organism>
<sequence>MVSRISTPAGIVAVTPVTRLPPINVGDVIAVRVARHLTDSVMRLVAGSHQFDVEGQTMLPVGARARLHVAQGPDGPRYHVEPETPAPTTAASREAAALQRISDLATRLATDQDGLAPLYAGATATLAGFPASLAASLLPPAVQAAIVALFGLRLRGDGALDGPKLQQALLRAAAPAGVVPAEGGGSLEGALATLRALLRDLAGGRPPVPRQAAPPAPPGLSRHPRGQAGLAASPELAAALSRGEAGEIAALLLGKVEAALARGRLAALASRGLLADAEGAPETALFDRVLELPLAIGRETGVLSLQIGRDDTEGHEGEGAHPAWRVRFGLDLAWTGAVEAAVGLDGPRLFATVWAEREATCQALQGRLDALRADLSAQGLQVMELRVLFGLPGDPPAPSGQYVDRVS</sequence>
<reference evidence="3 4" key="1">
    <citation type="submission" date="2020-07" db="EMBL/GenBank/DDBJ databases">
        <authorList>
            <person name="Li M."/>
        </authorList>
    </citation>
    <scope>NUCLEOTIDE SEQUENCE [LARGE SCALE GENOMIC DNA]</scope>
    <source>
        <strain evidence="3 4">DSM 23284</strain>
    </source>
</reference>
<name>A0A838XJJ5_9HYPH</name>
<accession>A0A838XJJ5</accession>
<dbReference type="Pfam" id="PF02120">
    <property type="entry name" value="Flg_hook"/>
    <property type="match status" value="1"/>
</dbReference>
<keyword evidence="3" id="KW-0969">Cilium</keyword>
<evidence type="ECO:0000259" key="2">
    <source>
        <dbReference type="Pfam" id="PF02120"/>
    </source>
</evidence>
<dbReference type="AlphaFoldDB" id="A0A838XJJ5"/>
<evidence type="ECO:0000256" key="1">
    <source>
        <dbReference type="SAM" id="MobiDB-lite"/>
    </source>
</evidence>
<dbReference type="RefSeq" id="WP_181758885.1">
    <property type="nucleotide sequence ID" value="NZ_BMCR01000002.1"/>
</dbReference>
<feature type="compositionally biased region" description="Pro residues" evidence="1">
    <location>
        <begin position="206"/>
        <end position="218"/>
    </location>
</feature>
<dbReference type="InterPro" id="IPR038610">
    <property type="entry name" value="FliK-like_C_sf"/>
</dbReference>
<dbReference type="EMBL" id="JACEON010000002">
    <property type="protein sequence ID" value="MBA4610705.1"/>
    <property type="molecule type" value="Genomic_DNA"/>
</dbReference>
<gene>
    <name evidence="3" type="ORF">H1W37_03505</name>
</gene>
<feature type="region of interest" description="Disordered" evidence="1">
    <location>
        <begin position="204"/>
        <end position="228"/>
    </location>
</feature>
<keyword evidence="3" id="KW-0282">Flagellum</keyword>
<comment type="caution">
    <text evidence="3">The sequence shown here is derived from an EMBL/GenBank/DDBJ whole genome shotgun (WGS) entry which is preliminary data.</text>
</comment>
<reference evidence="3 4" key="2">
    <citation type="submission" date="2020-08" db="EMBL/GenBank/DDBJ databases">
        <title>Stappia taiwanensis sp. nov., isolated from a coastal thermal spring.</title>
        <authorList>
            <person name="Kampfer P."/>
        </authorList>
    </citation>
    <scope>NUCLEOTIDE SEQUENCE [LARGE SCALE GENOMIC DNA]</scope>
    <source>
        <strain evidence="3 4">DSM 23284</strain>
    </source>
</reference>
<dbReference type="Gene3D" id="3.30.750.140">
    <property type="match status" value="1"/>
</dbReference>
<dbReference type="Proteomes" id="UP000559404">
    <property type="component" value="Unassembled WGS sequence"/>
</dbReference>
<feature type="domain" description="Flagellar hook-length control protein-like C-terminal" evidence="2">
    <location>
        <begin position="320"/>
        <end position="388"/>
    </location>
</feature>
<dbReference type="InterPro" id="IPR021136">
    <property type="entry name" value="Flagellar_hook_control-like_C"/>
</dbReference>
<keyword evidence="4" id="KW-1185">Reference proteome</keyword>
<protein>
    <submittedName>
        <fullName evidence="3">Flagellar hook-length control protein FliK</fullName>
    </submittedName>
</protein>
<proteinExistence type="predicted"/>
<evidence type="ECO:0000313" key="3">
    <source>
        <dbReference type="EMBL" id="MBA4610705.1"/>
    </source>
</evidence>
<feature type="region of interest" description="Disordered" evidence="1">
    <location>
        <begin position="70"/>
        <end position="90"/>
    </location>
</feature>
<keyword evidence="3" id="KW-0966">Cell projection</keyword>
<evidence type="ECO:0000313" key="4">
    <source>
        <dbReference type="Proteomes" id="UP000559404"/>
    </source>
</evidence>